<protein>
    <submittedName>
        <fullName evidence="2">Uncharacterized protein</fullName>
    </submittedName>
</protein>
<reference evidence="2" key="1">
    <citation type="submission" date="2022-11" db="UniProtKB">
        <authorList>
            <consortium name="WormBaseParasite"/>
        </authorList>
    </citation>
    <scope>IDENTIFICATION</scope>
</reference>
<proteinExistence type="predicted"/>
<dbReference type="WBParaSite" id="ES5_v2.g15123.t1">
    <property type="protein sequence ID" value="ES5_v2.g15123.t1"/>
    <property type="gene ID" value="ES5_v2.g15123"/>
</dbReference>
<sequence length="617" mass="68090">MNKNDTEDRDSRTTSSFHKTSLSSLISTPKPNRVTVAPAKVVRQNNVISDNIAKLLLSLIYDWNNDEKSAMKNALSKPTVPLHFGFISSNGIMSFYMPSNDAKMPEIDNKLFKNISNNILTTTHSIAIIALSNAMAFNSSNEQKIKHLPADMCPPKIQLLIEKWQDSCIEIRSASQFLLLQELNRAGANERKKLITAWAPYLPVLLDSSLSILGKTTPLSNNISFSATALNFSQDKHVVPQQPSTISLPPTRPLPPSHGRDSSLKLANEQQQKLPNAINNPSEDQFSFLHPIHGGINQIQRNQGIAIVLLGVIGTEFSNEFDKRNTVVRATALSLFELLIAPESVLLLLNSTVKQSAIELIGSGFSLWQPHLDLSKVLVALLELSASEENIEIALTAKNSLSLIASTSPKAVITALATEVTRYNSIHQTTQITIISPLKSSKTDILRILEQLIENYYSDVVELIIPVCDILIHCLDLQLLKHQNFYDLFPPISKLHMIAYCPATKKLAIGGNNGVIVIHELKNIKSQTVQAHNSLITSIAFSSDGKFLAVYASKESKITLWQTHQTFLGMGQSQMKLIKAMTAPTELDASHHARLVWIGAKMLKLLLSNGTESIIQI</sequence>
<evidence type="ECO:0000313" key="1">
    <source>
        <dbReference type="Proteomes" id="UP000887579"/>
    </source>
</evidence>
<name>A0AC34FD95_9BILA</name>
<accession>A0AC34FD95</accession>
<evidence type="ECO:0000313" key="2">
    <source>
        <dbReference type="WBParaSite" id="ES5_v2.g15123.t1"/>
    </source>
</evidence>
<dbReference type="Proteomes" id="UP000887579">
    <property type="component" value="Unplaced"/>
</dbReference>
<organism evidence="1 2">
    <name type="scientific">Panagrolaimus sp. ES5</name>
    <dbReference type="NCBI Taxonomy" id="591445"/>
    <lineage>
        <taxon>Eukaryota</taxon>
        <taxon>Metazoa</taxon>
        <taxon>Ecdysozoa</taxon>
        <taxon>Nematoda</taxon>
        <taxon>Chromadorea</taxon>
        <taxon>Rhabditida</taxon>
        <taxon>Tylenchina</taxon>
        <taxon>Panagrolaimomorpha</taxon>
        <taxon>Panagrolaimoidea</taxon>
        <taxon>Panagrolaimidae</taxon>
        <taxon>Panagrolaimus</taxon>
    </lineage>
</organism>